<protein>
    <recommendedName>
        <fullName evidence="3">SnoaL-like domain-containing protein</fullName>
    </recommendedName>
</protein>
<dbReference type="AlphaFoldDB" id="A0A427XKD9"/>
<evidence type="ECO:0008006" key="3">
    <source>
        <dbReference type="Google" id="ProtNLM"/>
    </source>
</evidence>
<dbReference type="Proteomes" id="UP000279236">
    <property type="component" value="Unassembled WGS sequence"/>
</dbReference>
<dbReference type="OrthoDB" id="3657563at2759"/>
<dbReference type="RefSeq" id="XP_028474399.1">
    <property type="nucleotide sequence ID" value="XM_028617092.1"/>
</dbReference>
<gene>
    <name evidence="1" type="ORF">EHS24_001291</name>
</gene>
<dbReference type="GeneID" id="39585834"/>
<reference evidence="1 2" key="1">
    <citation type="submission" date="2018-11" db="EMBL/GenBank/DDBJ databases">
        <title>Genome sequence of Apiotrichum porosum DSM 27194.</title>
        <authorList>
            <person name="Aliyu H."/>
            <person name="Gorte O."/>
            <person name="Ochsenreither K."/>
        </authorList>
    </citation>
    <scope>NUCLEOTIDE SEQUENCE [LARGE SCALE GENOMIC DNA]</scope>
    <source>
        <strain evidence="1 2">DSM 27194</strain>
    </source>
</reference>
<dbReference type="Gene3D" id="3.10.450.50">
    <property type="match status" value="1"/>
</dbReference>
<dbReference type="GO" id="GO:0030638">
    <property type="term" value="P:polyketide metabolic process"/>
    <property type="evidence" value="ECO:0007669"/>
    <property type="project" value="InterPro"/>
</dbReference>
<evidence type="ECO:0000313" key="2">
    <source>
        <dbReference type="Proteomes" id="UP000279236"/>
    </source>
</evidence>
<comment type="caution">
    <text evidence="1">The sequence shown here is derived from an EMBL/GenBank/DDBJ whole genome shotgun (WGS) entry which is preliminary data.</text>
</comment>
<dbReference type="PANTHER" id="PTHR38436">
    <property type="entry name" value="POLYKETIDE CYCLASE SNOAL-LIKE DOMAIN"/>
    <property type="match status" value="1"/>
</dbReference>
<dbReference type="InterPro" id="IPR009959">
    <property type="entry name" value="Cyclase_SnoaL-like"/>
</dbReference>
<dbReference type="PANTHER" id="PTHR38436:SF1">
    <property type="entry name" value="ESTER CYCLASE"/>
    <property type="match status" value="1"/>
</dbReference>
<keyword evidence="2" id="KW-1185">Reference proteome</keyword>
<accession>A0A427XKD9</accession>
<dbReference type="InterPro" id="IPR032710">
    <property type="entry name" value="NTF2-like_dom_sf"/>
</dbReference>
<dbReference type="EMBL" id="RSCE01000010">
    <property type="protein sequence ID" value="RSH79252.1"/>
    <property type="molecule type" value="Genomic_DNA"/>
</dbReference>
<dbReference type="Pfam" id="PF07366">
    <property type="entry name" value="SnoaL"/>
    <property type="match status" value="1"/>
</dbReference>
<organism evidence="1 2">
    <name type="scientific">Apiotrichum porosum</name>
    <dbReference type="NCBI Taxonomy" id="105984"/>
    <lineage>
        <taxon>Eukaryota</taxon>
        <taxon>Fungi</taxon>
        <taxon>Dikarya</taxon>
        <taxon>Basidiomycota</taxon>
        <taxon>Agaricomycotina</taxon>
        <taxon>Tremellomycetes</taxon>
        <taxon>Trichosporonales</taxon>
        <taxon>Trichosporonaceae</taxon>
        <taxon>Apiotrichum</taxon>
    </lineage>
</organism>
<evidence type="ECO:0000313" key="1">
    <source>
        <dbReference type="EMBL" id="RSH79252.1"/>
    </source>
</evidence>
<name>A0A427XKD9_9TREE</name>
<dbReference type="SUPFAM" id="SSF54427">
    <property type="entry name" value="NTF2-like"/>
    <property type="match status" value="1"/>
</dbReference>
<proteinExistence type="predicted"/>
<sequence length="168" mass="18023">MSTTATIAKAAAAFTPEMNKAVILKYFTEYWAKGNADIVDEVCLPNYVMHYPLHGTTTGRTNAKAFRTNFSEGFPDLTFWAVGPLIAENTPEGDFVAGRWEGGGTHTGPVPGPSMVYGNFKETATGKKMVFSGTTVFRLENGMIAEEMGEEGAISALSQLGIVGPLNF</sequence>